<sequence>MVKKQETGTIIKEEFDYCPSFLFVGTKSTRPCMIKVSGINQKGSESLMFKIDTLNHTILTLDIEQFIP</sequence>
<accession>A0A511J406</accession>
<gene>
    <name evidence="1" type="ORF">EVI01_20850</name>
</gene>
<organism evidence="1 2">
    <name type="scientific">Enterococcus villorum</name>
    <dbReference type="NCBI Taxonomy" id="112904"/>
    <lineage>
        <taxon>Bacteria</taxon>
        <taxon>Bacillati</taxon>
        <taxon>Bacillota</taxon>
        <taxon>Bacilli</taxon>
        <taxon>Lactobacillales</taxon>
        <taxon>Enterococcaceae</taxon>
        <taxon>Enterococcus</taxon>
    </lineage>
</organism>
<name>A0A511J406_9ENTE</name>
<proteinExistence type="predicted"/>
<comment type="caution">
    <text evidence="1">The sequence shown here is derived from an EMBL/GenBank/DDBJ whole genome shotgun (WGS) entry which is preliminary data.</text>
</comment>
<dbReference type="AlphaFoldDB" id="A0A511J406"/>
<dbReference type="Proteomes" id="UP000321830">
    <property type="component" value="Unassembled WGS sequence"/>
</dbReference>
<protein>
    <submittedName>
        <fullName evidence="1">Uncharacterized protein</fullName>
    </submittedName>
</protein>
<evidence type="ECO:0000313" key="1">
    <source>
        <dbReference type="EMBL" id="GEL92748.1"/>
    </source>
</evidence>
<dbReference type="EMBL" id="BJWF01000032">
    <property type="protein sequence ID" value="GEL92748.1"/>
    <property type="molecule type" value="Genomic_DNA"/>
</dbReference>
<evidence type="ECO:0000313" key="2">
    <source>
        <dbReference type="Proteomes" id="UP000321830"/>
    </source>
</evidence>
<reference evidence="1 2" key="1">
    <citation type="submission" date="2019-07" db="EMBL/GenBank/DDBJ databases">
        <title>Whole genome shotgun sequence of Enterococcus villorum NBRC 100699.</title>
        <authorList>
            <person name="Hosoyama A."/>
            <person name="Uohara A."/>
            <person name="Ohji S."/>
            <person name="Ichikawa N."/>
        </authorList>
    </citation>
    <scope>NUCLEOTIDE SEQUENCE [LARGE SCALE GENOMIC DNA]</scope>
    <source>
        <strain evidence="1 2">NBRC 100699</strain>
    </source>
</reference>